<dbReference type="SUPFAM" id="SSF52540">
    <property type="entry name" value="P-loop containing nucleoside triphosphate hydrolases"/>
    <property type="match status" value="1"/>
</dbReference>
<sequence>MLNKVKIHKTACYNEIVEFEPKEINYFFGSNGVGKSSLGKVISNVSSYPSCEIYWASSPVDIKIYNKQFVKDSFSQSNQIKGIFTLGKDLTDTQNFIEETNKKIGDLNTKIEGLEKSKSQQSEKLTKKVTEMQDKAWSLKRKFEDDFKPAFVGFMSSGESFFNKCLAEQSNTSNLLSEKDIKEKCNRVFNDDLKSFDPILDFTFEELETKEYSDILKTKIIGKEDIEIAKLIQKLDNSDWVKDGVDYLQITEDSCPFCQQSISAELRKEIESFFDETYENQKIELKDFIDSYKTYVGGLISELELLSNREIAIIDFQALNVKIDLLKEQYKNNIATLEAKQKTPSVPTGIDSLKDILSEISTLVTSYKTKVEENNKTVLNIKSEKDTLKSEIWRFIINELDIDLKAYNSTKQAVNKAISGISESIKTTKEEKGKLEKAVKEKEADVTSVKPTVNEINKILTLFGFTNFSLAEAEKKGFYKVIREDGSEVQETLSEGESTFLTFLYFYHMLRGSTSDTGIGQDKIVIIDDPISSLDSNVIFIVSNLTKELIRNVKNKTNGLKQIFILSHNVYFFKEVTFKGNGNNKWKEEAYWIIRKLDNNSFIKEHDKNPVKTTYELLWRELDDIEKINTATIFNTLRRILEYYFNILGGLDYEKAVSKFEGEEQIIFKSLISWINDGSHFINDDLVVDAEPENVSKYLKVFRLIFERLGHESHYNMMINNETEIKVNANA</sequence>
<dbReference type="AlphaFoldDB" id="A0A644WH79"/>
<dbReference type="Gene3D" id="3.40.50.300">
    <property type="entry name" value="P-loop containing nucleotide triphosphate hydrolases"/>
    <property type="match status" value="1"/>
</dbReference>
<dbReference type="InterPro" id="IPR027417">
    <property type="entry name" value="P-loop_NTPase"/>
</dbReference>
<comment type="caution">
    <text evidence="3">The sequence shown here is derived from an EMBL/GenBank/DDBJ whole genome shotgun (WGS) entry which is preliminary data.</text>
</comment>
<feature type="coiled-coil region" evidence="1">
    <location>
        <begin position="97"/>
        <end position="124"/>
    </location>
</feature>
<feature type="domain" description="Protein CR006 P-loop" evidence="2">
    <location>
        <begin position="17"/>
        <end position="707"/>
    </location>
</feature>
<dbReference type="InterPro" id="IPR026866">
    <property type="entry name" value="CR006_AAA"/>
</dbReference>
<accession>A0A644WH79</accession>
<dbReference type="PANTHER" id="PTHR32114">
    <property type="entry name" value="ABC TRANSPORTER ABCH.3"/>
    <property type="match status" value="1"/>
</dbReference>
<dbReference type="PANTHER" id="PTHR32114:SF2">
    <property type="entry name" value="ABC TRANSPORTER ABCH.3"/>
    <property type="match status" value="1"/>
</dbReference>
<name>A0A644WH79_9ZZZZ</name>
<reference evidence="3" key="1">
    <citation type="submission" date="2019-08" db="EMBL/GenBank/DDBJ databases">
        <authorList>
            <person name="Kucharzyk K."/>
            <person name="Murdoch R.W."/>
            <person name="Higgins S."/>
            <person name="Loffler F."/>
        </authorList>
    </citation>
    <scope>NUCLEOTIDE SEQUENCE</scope>
</reference>
<evidence type="ECO:0000256" key="1">
    <source>
        <dbReference type="SAM" id="Coils"/>
    </source>
</evidence>
<dbReference type="EMBL" id="VSSQ01000900">
    <property type="protein sequence ID" value="MPM02821.1"/>
    <property type="molecule type" value="Genomic_DNA"/>
</dbReference>
<proteinExistence type="predicted"/>
<gene>
    <name evidence="3" type="ORF">SDC9_49076</name>
</gene>
<dbReference type="CDD" id="cd00267">
    <property type="entry name" value="ABC_ATPase"/>
    <property type="match status" value="1"/>
</dbReference>
<dbReference type="Pfam" id="PF13166">
    <property type="entry name" value="AAA_13"/>
    <property type="match status" value="1"/>
</dbReference>
<protein>
    <recommendedName>
        <fullName evidence="2">Protein CR006 P-loop domain-containing protein</fullName>
    </recommendedName>
</protein>
<evidence type="ECO:0000259" key="2">
    <source>
        <dbReference type="Pfam" id="PF13166"/>
    </source>
</evidence>
<keyword evidence="1" id="KW-0175">Coiled coil</keyword>
<organism evidence="3">
    <name type="scientific">bioreactor metagenome</name>
    <dbReference type="NCBI Taxonomy" id="1076179"/>
    <lineage>
        <taxon>unclassified sequences</taxon>
        <taxon>metagenomes</taxon>
        <taxon>ecological metagenomes</taxon>
    </lineage>
</organism>
<evidence type="ECO:0000313" key="3">
    <source>
        <dbReference type="EMBL" id="MPM02821.1"/>
    </source>
</evidence>